<dbReference type="Gene3D" id="1.10.540.10">
    <property type="entry name" value="Acyl-CoA dehydrogenase/oxidase, N-terminal domain"/>
    <property type="match status" value="1"/>
</dbReference>
<dbReference type="SUPFAM" id="SSF56645">
    <property type="entry name" value="Acyl-CoA dehydrogenase NM domain-like"/>
    <property type="match status" value="1"/>
</dbReference>
<evidence type="ECO:0000259" key="12">
    <source>
        <dbReference type="Pfam" id="PF00441"/>
    </source>
</evidence>
<proteinExistence type="inferred from homology"/>
<evidence type="ECO:0000256" key="6">
    <source>
        <dbReference type="ARBA" id="ARBA00023002"/>
    </source>
</evidence>
<evidence type="ECO:0000259" key="13">
    <source>
        <dbReference type="Pfam" id="PF02770"/>
    </source>
</evidence>
<dbReference type="AlphaFoldDB" id="A0A6V7DXQ9"/>
<feature type="domain" description="Acyl-CoA dehydrogenase/oxidase N-terminal" evidence="14">
    <location>
        <begin position="45"/>
        <end position="156"/>
    </location>
</feature>
<reference evidence="15" key="1">
    <citation type="submission" date="2020-07" db="EMBL/GenBank/DDBJ databases">
        <authorList>
            <person name="Pothier F. J."/>
        </authorList>
    </citation>
    <scope>NUCLEOTIDE SEQUENCE</scope>
    <source>
        <strain evidence="15">CFBP 8129</strain>
    </source>
</reference>
<dbReference type="EMBL" id="LR828253">
    <property type="protein sequence ID" value="CAD0342824.1"/>
    <property type="molecule type" value="Genomic_DNA"/>
</dbReference>
<evidence type="ECO:0000313" key="15">
    <source>
        <dbReference type="EMBL" id="CAD0342816.1"/>
    </source>
</evidence>
<dbReference type="InterPro" id="IPR009100">
    <property type="entry name" value="AcylCoA_DH/oxidase_NM_dom_sf"/>
</dbReference>
<keyword evidence="4 11" id="KW-0274">FAD</keyword>
<dbReference type="Pfam" id="PF02771">
    <property type="entry name" value="Acyl-CoA_dh_N"/>
    <property type="match status" value="1"/>
</dbReference>
<dbReference type="Pfam" id="PF02770">
    <property type="entry name" value="Acyl-CoA_dh_M"/>
    <property type="match status" value="1"/>
</dbReference>
<dbReference type="GO" id="GO:0050660">
    <property type="term" value="F:flavin adenine dinucleotide binding"/>
    <property type="evidence" value="ECO:0007669"/>
    <property type="project" value="InterPro"/>
</dbReference>
<protein>
    <recommendedName>
        <fullName evidence="9">glutaryl-CoA dehydrogenase (ETF)</fullName>
        <ecNumber evidence="9">1.3.8.6</ecNumber>
    </recommendedName>
</protein>
<name>A0A6V7DXQ9_9XANT</name>
<dbReference type="Gene3D" id="2.40.110.10">
    <property type="entry name" value="Butyryl-CoA Dehydrogenase, subunit A, domain 2"/>
    <property type="match status" value="1"/>
</dbReference>
<feature type="domain" description="Acyl-CoA oxidase/dehydrogenase middle" evidence="13">
    <location>
        <begin position="161"/>
        <end position="251"/>
    </location>
</feature>
<evidence type="ECO:0000256" key="5">
    <source>
        <dbReference type="ARBA" id="ARBA00022946"/>
    </source>
</evidence>
<evidence type="ECO:0000256" key="1">
    <source>
        <dbReference type="ARBA" id="ARBA00001974"/>
    </source>
</evidence>
<comment type="catalytic activity">
    <reaction evidence="10">
        <text>glutaryl-CoA + oxidized [electron-transfer flavoprotein] + 2 H(+) = (2E)-butenoyl-CoA + reduced [electron-transfer flavoprotein] + CO2</text>
        <dbReference type="Rhea" id="RHEA:13389"/>
        <dbReference type="Rhea" id="RHEA-COMP:10685"/>
        <dbReference type="Rhea" id="RHEA-COMP:10686"/>
        <dbReference type="ChEBI" id="CHEBI:15378"/>
        <dbReference type="ChEBI" id="CHEBI:16526"/>
        <dbReference type="ChEBI" id="CHEBI:57332"/>
        <dbReference type="ChEBI" id="CHEBI:57378"/>
        <dbReference type="ChEBI" id="CHEBI:57692"/>
        <dbReference type="ChEBI" id="CHEBI:58307"/>
        <dbReference type="EC" id="1.3.8.6"/>
    </reaction>
</comment>
<gene>
    <name evidence="15" type="primary">acdA_2</name>
    <name evidence="15" type="ORF">CFBP8129_28890</name>
</gene>
<evidence type="ECO:0000256" key="11">
    <source>
        <dbReference type="RuleBase" id="RU362125"/>
    </source>
</evidence>
<feature type="domain" description="Acyl-CoA dehydrogenase/oxidase C-terminal" evidence="12">
    <location>
        <begin position="264"/>
        <end position="410"/>
    </location>
</feature>
<comment type="cofactor">
    <cofactor evidence="1 11">
        <name>FAD</name>
        <dbReference type="ChEBI" id="CHEBI:57692"/>
    </cofactor>
</comment>
<dbReference type="Pfam" id="PF00441">
    <property type="entry name" value="Acyl-CoA_dh_1"/>
    <property type="match status" value="1"/>
</dbReference>
<dbReference type="PANTHER" id="PTHR42807:SF1">
    <property type="entry name" value="GLUTARYL-COA DEHYDROGENASE, MITOCHONDRIAL"/>
    <property type="match status" value="1"/>
</dbReference>
<dbReference type="GO" id="GO:0046949">
    <property type="term" value="P:fatty-acyl-CoA biosynthetic process"/>
    <property type="evidence" value="ECO:0007669"/>
    <property type="project" value="TreeGrafter"/>
</dbReference>
<evidence type="ECO:0000259" key="14">
    <source>
        <dbReference type="Pfam" id="PF02771"/>
    </source>
</evidence>
<dbReference type="InterPro" id="IPR046373">
    <property type="entry name" value="Acyl-CoA_Oxase/DH_mid-dom_sf"/>
</dbReference>
<dbReference type="PROSITE" id="PS00072">
    <property type="entry name" value="ACYL_COA_DH_1"/>
    <property type="match status" value="1"/>
</dbReference>
<dbReference type="GO" id="GO:0000062">
    <property type="term" value="F:fatty-acyl-CoA binding"/>
    <property type="evidence" value="ECO:0007669"/>
    <property type="project" value="TreeGrafter"/>
</dbReference>
<sequence length="416" mass="44469">MQADALSKEMQCSAGNWQIIAASPVVEASMPVRPDDLFDVRALLTDEERAVQDAVARFTDTRVLPAIGDAFDAGRFPSEWVPELAELGLLGASLPVRDGGAGLGAVAYGLICQELERGDSGLRSFVSVQSSLCMYPIHAYGSDEQRQRWLPEMAAGRLIGCFGLSEAQGGSDPAAMTTRAVREGDGWRLNGSKMWITNGSIASLAIIWAHTDDGVCGFLVETSSAVFSAQDIAHKMSLRASVTSGLFLDNVFVPEQMRLPNAAGLKAPLGCLNQARYGIAWGAIGAAVACLREALAYSGQRILFGRPLAATQSAQIKLADMARRISTAQLLALQLGRLKEAGTLRPEQISLAKWNNCRMALDVARECRDLLGAAGITTEHVAIRHALNLESVITYEGTETVHQLVVGRALTGLNAF</sequence>
<evidence type="ECO:0000256" key="7">
    <source>
        <dbReference type="ARBA" id="ARBA00037899"/>
    </source>
</evidence>
<dbReference type="EC" id="1.3.8.6" evidence="9"/>
<dbReference type="PANTHER" id="PTHR42807">
    <property type="entry name" value="GLUTARYL-COA DEHYDROGENASE, MITOCHONDRIAL"/>
    <property type="match status" value="1"/>
</dbReference>
<evidence type="ECO:0000256" key="10">
    <source>
        <dbReference type="ARBA" id="ARBA00049493"/>
    </source>
</evidence>
<comment type="pathway">
    <text evidence="8">Amino-acid metabolism; tryptophan metabolism.</text>
</comment>
<dbReference type="InterPro" id="IPR006091">
    <property type="entry name" value="Acyl-CoA_Oxase/DH_mid-dom"/>
</dbReference>
<dbReference type="GO" id="GO:0033539">
    <property type="term" value="P:fatty acid beta-oxidation using acyl-CoA dehydrogenase"/>
    <property type="evidence" value="ECO:0007669"/>
    <property type="project" value="TreeGrafter"/>
</dbReference>
<evidence type="ECO:0000256" key="8">
    <source>
        <dbReference type="ARBA" id="ARBA00037927"/>
    </source>
</evidence>
<evidence type="ECO:0000256" key="3">
    <source>
        <dbReference type="ARBA" id="ARBA00022630"/>
    </source>
</evidence>
<accession>A0A6V7DXQ9</accession>
<dbReference type="EMBL" id="LR828253">
    <property type="protein sequence ID" value="CAD0342816.1"/>
    <property type="molecule type" value="Genomic_DNA"/>
</dbReference>
<dbReference type="InterPro" id="IPR052033">
    <property type="entry name" value="Glutaryl-CoA_DH_mitochondrial"/>
</dbReference>
<evidence type="ECO:0000256" key="4">
    <source>
        <dbReference type="ARBA" id="ARBA00022827"/>
    </source>
</evidence>
<dbReference type="FunFam" id="1.10.540.10:FF:000026">
    <property type="entry name" value="Acyl-CoA dehydrogenase medium chain"/>
    <property type="match status" value="1"/>
</dbReference>
<organism evidence="15">
    <name type="scientific">Xanthomonas hortorum pv. gardneri</name>
    <dbReference type="NCBI Taxonomy" id="2754056"/>
    <lineage>
        <taxon>Bacteria</taxon>
        <taxon>Pseudomonadati</taxon>
        <taxon>Pseudomonadota</taxon>
        <taxon>Gammaproteobacteria</taxon>
        <taxon>Lysobacterales</taxon>
        <taxon>Lysobacteraceae</taxon>
        <taxon>Xanthomonas</taxon>
    </lineage>
</organism>
<keyword evidence="5" id="KW-0809">Transit peptide</keyword>
<evidence type="ECO:0000256" key="9">
    <source>
        <dbReference type="ARBA" id="ARBA00039033"/>
    </source>
</evidence>
<dbReference type="InterPro" id="IPR036250">
    <property type="entry name" value="AcylCo_DH-like_C"/>
</dbReference>
<dbReference type="SUPFAM" id="SSF47203">
    <property type="entry name" value="Acyl-CoA dehydrogenase C-terminal domain-like"/>
    <property type="match status" value="1"/>
</dbReference>
<dbReference type="InterPro" id="IPR006089">
    <property type="entry name" value="Acyl-CoA_DH_CS"/>
</dbReference>
<keyword evidence="6 11" id="KW-0560">Oxidoreductase</keyword>
<dbReference type="InterPro" id="IPR013786">
    <property type="entry name" value="AcylCoA_DH/ox_N"/>
</dbReference>
<dbReference type="Gene3D" id="1.20.140.10">
    <property type="entry name" value="Butyryl-CoA Dehydrogenase, subunit A, domain 3"/>
    <property type="match status" value="1"/>
</dbReference>
<dbReference type="InterPro" id="IPR037069">
    <property type="entry name" value="AcylCoA_DH/ox_N_sf"/>
</dbReference>
<comment type="pathway">
    <text evidence="7">Amino-acid metabolism; lysine degradation.</text>
</comment>
<dbReference type="InterPro" id="IPR009075">
    <property type="entry name" value="AcylCo_DH/oxidase_C"/>
</dbReference>
<comment type="similarity">
    <text evidence="2 11">Belongs to the acyl-CoA dehydrogenase family.</text>
</comment>
<keyword evidence="3 11" id="KW-0285">Flavoprotein</keyword>
<dbReference type="GO" id="GO:0004361">
    <property type="term" value="F:glutaryl-CoA dehydrogenase activity"/>
    <property type="evidence" value="ECO:0007669"/>
    <property type="project" value="UniProtKB-EC"/>
</dbReference>
<evidence type="ECO:0000256" key="2">
    <source>
        <dbReference type="ARBA" id="ARBA00009347"/>
    </source>
</evidence>